<organism evidence="1 2">
    <name type="scientific">Planktothrix mougeotii LEGE 06226</name>
    <dbReference type="NCBI Taxonomy" id="1828728"/>
    <lineage>
        <taxon>Bacteria</taxon>
        <taxon>Bacillati</taxon>
        <taxon>Cyanobacteriota</taxon>
        <taxon>Cyanophyceae</taxon>
        <taxon>Oscillatoriophycideae</taxon>
        <taxon>Oscillatoriales</taxon>
        <taxon>Microcoleaceae</taxon>
        <taxon>Planktothrix</taxon>
    </lineage>
</organism>
<dbReference type="RefSeq" id="WP_193870840.1">
    <property type="nucleotide sequence ID" value="NZ_JADEWU010000055.1"/>
</dbReference>
<proteinExistence type="predicted"/>
<accession>A0ABR9UG07</accession>
<comment type="caution">
    <text evidence="1">The sequence shown here is derived from an EMBL/GenBank/DDBJ whole genome shotgun (WGS) entry which is preliminary data.</text>
</comment>
<gene>
    <name evidence="1" type="ORF">IQ236_19560</name>
</gene>
<dbReference type="EMBL" id="JADEWU010000055">
    <property type="protein sequence ID" value="MBE9145397.1"/>
    <property type="molecule type" value="Genomic_DNA"/>
</dbReference>
<evidence type="ECO:0000313" key="1">
    <source>
        <dbReference type="EMBL" id="MBE9145397.1"/>
    </source>
</evidence>
<dbReference type="Proteomes" id="UP000640725">
    <property type="component" value="Unassembled WGS sequence"/>
</dbReference>
<sequence>MAQPKSKPLLEAAISSVHKQIQVLREEHQQISIDLDMRLRQSQKPSVTKLDKWYNSPQCDRSLGTITVLEIAAIVLKCSLNIDQLKP</sequence>
<reference evidence="1 2" key="1">
    <citation type="submission" date="2020-10" db="EMBL/GenBank/DDBJ databases">
        <authorList>
            <person name="Castelo-Branco R."/>
            <person name="Eusebio N."/>
            <person name="Adriana R."/>
            <person name="Vieira A."/>
            <person name="Brugerolle De Fraissinette N."/>
            <person name="Rezende De Castro R."/>
            <person name="Schneider M.P."/>
            <person name="Vasconcelos V."/>
            <person name="Leao P.N."/>
        </authorList>
    </citation>
    <scope>NUCLEOTIDE SEQUENCE [LARGE SCALE GENOMIC DNA]</scope>
    <source>
        <strain evidence="1 2">LEGE 06226</strain>
    </source>
</reference>
<evidence type="ECO:0000313" key="2">
    <source>
        <dbReference type="Proteomes" id="UP000640725"/>
    </source>
</evidence>
<keyword evidence="2" id="KW-1185">Reference proteome</keyword>
<name>A0ABR9UG07_9CYAN</name>
<protein>
    <submittedName>
        <fullName evidence="1">Uncharacterized protein</fullName>
    </submittedName>
</protein>